<dbReference type="Gene3D" id="3.30.420.10">
    <property type="entry name" value="Ribonuclease H-like superfamily/Ribonuclease H"/>
    <property type="match status" value="1"/>
</dbReference>
<dbReference type="Proteomes" id="UP000265768">
    <property type="component" value="Unassembled WGS sequence"/>
</dbReference>
<proteinExistence type="predicted"/>
<dbReference type="InterPro" id="IPR009004">
    <property type="entry name" value="Transposase_Mu_C"/>
</dbReference>
<dbReference type="PROSITE" id="PS50994">
    <property type="entry name" value="INTEGRASE"/>
    <property type="match status" value="1"/>
</dbReference>
<dbReference type="RefSeq" id="WP_119930478.1">
    <property type="nucleotide sequence ID" value="NZ_QZEY01000019.1"/>
</dbReference>
<dbReference type="GO" id="GO:0003676">
    <property type="term" value="F:nucleic acid binding"/>
    <property type="evidence" value="ECO:0007669"/>
    <property type="project" value="InterPro"/>
</dbReference>
<feature type="compositionally biased region" description="Basic and acidic residues" evidence="1">
    <location>
        <begin position="509"/>
        <end position="521"/>
    </location>
</feature>
<keyword evidence="4" id="KW-1185">Reference proteome</keyword>
<dbReference type="InterPro" id="IPR036397">
    <property type="entry name" value="RNaseH_sf"/>
</dbReference>
<accession>A0A3A4A329</accession>
<dbReference type="InterPro" id="IPR012337">
    <property type="entry name" value="RNaseH-like_sf"/>
</dbReference>
<feature type="domain" description="Integrase catalytic" evidence="2">
    <location>
        <begin position="150"/>
        <end position="365"/>
    </location>
</feature>
<evidence type="ECO:0000313" key="4">
    <source>
        <dbReference type="Proteomes" id="UP000265768"/>
    </source>
</evidence>
<dbReference type="AlphaFoldDB" id="A0A3A4A329"/>
<feature type="region of interest" description="Disordered" evidence="1">
    <location>
        <begin position="477"/>
        <end position="534"/>
    </location>
</feature>
<dbReference type="InterPro" id="IPR015378">
    <property type="entry name" value="Transposase-like_Mu_C"/>
</dbReference>
<dbReference type="SUPFAM" id="SSF53098">
    <property type="entry name" value="Ribonuclease H-like"/>
    <property type="match status" value="1"/>
</dbReference>
<evidence type="ECO:0000259" key="2">
    <source>
        <dbReference type="PROSITE" id="PS50994"/>
    </source>
</evidence>
<gene>
    <name evidence="3" type="ORF">D5H75_32815</name>
</gene>
<name>A0A3A4A329_9ACTN</name>
<comment type="caution">
    <text evidence="3">The sequence shown here is derived from an EMBL/GenBank/DDBJ whole genome shotgun (WGS) entry which is preliminary data.</text>
</comment>
<sequence length="534" mass="57611">MAWVSAEQRQAAITRLRQLRQTGDLAAAHVRLAADGLGITERTVWRWLATPGQDRAPQGRQPYRLSETDREAYAYFRGNVTAVHRARAAAVGGRATAAGVPVPDFLRQGWAQAPPLARRTLAEAFARELTTAERAAWRTGEQGRRAASVYLSRPAAGRNQVWELDHKKLPILVLPPRGPAVCPWLTSVVDDGTRSLVGWAIALSPHAGTVLTAVRMALVYDPQRGPFGAVPAAVRIDRGLEFAAVAVRDALAALCVDTCRLPAFQPHRKGKIERLHATIDSTLLAGLPGYTGGPRDASGRLYGPVDDRAAARARVGAVVAGGGAGPMRIERFAALFADWVRWYNHDKPHAGLGGRTPVQAWCEDVGPLARIGANRLRHLLLAAEERTVGKDGIRKGGLTYIAPELVGMGREKVLIRFMPHDDRFIEVYRGGVHLCTAHPADRLTAEQSEAIRAHARAEARRLGAARRKAAARARVELAPLTGDGPAEDSRVHPAAAGDELATRRGPRGGQRDALLRSKARTDLLLNPETGAEPG</sequence>
<dbReference type="GO" id="GO:0015074">
    <property type="term" value="P:DNA integration"/>
    <property type="evidence" value="ECO:0007669"/>
    <property type="project" value="InterPro"/>
</dbReference>
<dbReference type="InterPro" id="IPR001584">
    <property type="entry name" value="Integrase_cat-core"/>
</dbReference>
<dbReference type="SUPFAM" id="SSF50610">
    <property type="entry name" value="mu transposase, C-terminal domain"/>
    <property type="match status" value="1"/>
</dbReference>
<reference evidence="3 4" key="1">
    <citation type="submission" date="2018-09" db="EMBL/GenBank/DDBJ databases">
        <title>YIM 75507 draft genome.</title>
        <authorList>
            <person name="Tang S."/>
            <person name="Feng Y."/>
        </authorList>
    </citation>
    <scope>NUCLEOTIDE SEQUENCE [LARGE SCALE GENOMIC DNA]</scope>
    <source>
        <strain evidence="3 4">YIM 75507</strain>
    </source>
</reference>
<evidence type="ECO:0000313" key="3">
    <source>
        <dbReference type="EMBL" id="RJL23166.1"/>
    </source>
</evidence>
<dbReference type="OrthoDB" id="52928at2"/>
<protein>
    <submittedName>
        <fullName evidence="3">Transposase</fullName>
    </submittedName>
</protein>
<organism evidence="3 4">
    <name type="scientific">Bailinhaonella thermotolerans</name>
    <dbReference type="NCBI Taxonomy" id="1070861"/>
    <lineage>
        <taxon>Bacteria</taxon>
        <taxon>Bacillati</taxon>
        <taxon>Actinomycetota</taxon>
        <taxon>Actinomycetes</taxon>
        <taxon>Streptosporangiales</taxon>
        <taxon>Streptosporangiaceae</taxon>
        <taxon>Bailinhaonella</taxon>
    </lineage>
</organism>
<dbReference type="EMBL" id="QZEY01000019">
    <property type="protein sequence ID" value="RJL23166.1"/>
    <property type="molecule type" value="Genomic_DNA"/>
</dbReference>
<dbReference type="Pfam" id="PF09299">
    <property type="entry name" value="Mu-transpos_C"/>
    <property type="match status" value="1"/>
</dbReference>
<evidence type="ECO:0000256" key="1">
    <source>
        <dbReference type="SAM" id="MobiDB-lite"/>
    </source>
</evidence>